<reference evidence="12 13" key="1">
    <citation type="submission" date="2024-01" db="EMBL/GenBank/DDBJ databases">
        <authorList>
            <person name="Waweru B."/>
        </authorList>
    </citation>
    <scope>NUCLEOTIDE SEQUENCE [LARGE SCALE GENOMIC DNA]</scope>
</reference>
<evidence type="ECO:0000256" key="1">
    <source>
        <dbReference type="ARBA" id="ARBA00004496"/>
    </source>
</evidence>
<sequence>MFENLKWLQIFNKYDLHSKSKVRIDVKKVKPFYLSLIEKSGGETRVLIGHVARFHHRAPVRLSMGKEYHTYV</sequence>
<comment type="catalytic activity">
    <reaction evidence="11">
        <text>myo-inositol + O2 = D-glucuronate + H2O + H(+)</text>
        <dbReference type="Rhea" id="RHEA:23696"/>
        <dbReference type="ChEBI" id="CHEBI:15377"/>
        <dbReference type="ChEBI" id="CHEBI:15378"/>
        <dbReference type="ChEBI" id="CHEBI:15379"/>
        <dbReference type="ChEBI" id="CHEBI:17268"/>
        <dbReference type="ChEBI" id="CHEBI:58720"/>
        <dbReference type="EC" id="1.13.99.1"/>
    </reaction>
</comment>
<evidence type="ECO:0000256" key="7">
    <source>
        <dbReference type="ARBA" id="ARBA00022723"/>
    </source>
</evidence>
<dbReference type="GO" id="GO:0005506">
    <property type="term" value="F:iron ion binding"/>
    <property type="evidence" value="ECO:0007669"/>
    <property type="project" value="InterPro"/>
</dbReference>
<comment type="caution">
    <text evidence="12">The sequence shown here is derived from an EMBL/GenBank/DDBJ whole genome shotgun (WGS) entry which is preliminary data.</text>
</comment>
<keyword evidence="6" id="KW-0060">Ascorbate biosynthesis</keyword>
<comment type="pathway">
    <text evidence="2 11">Polyol metabolism; myo-inositol degradation into D-glucuronate; D-glucuronate from myo-inositol: step 1/1.</text>
</comment>
<keyword evidence="13" id="KW-1185">Reference proteome</keyword>
<dbReference type="PANTHER" id="PTHR12588">
    <property type="entry name" value="MYOINOSITOL OXYGENASE"/>
    <property type="match status" value="1"/>
</dbReference>
<evidence type="ECO:0000256" key="8">
    <source>
        <dbReference type="ARBA" id="ARBA00023002"/>
    </source>
</evidence>
<evidence type="ECO:0000313" key="13">
    <source>
        <dbReference type="Proteomes" id="UP001314170"/>
    </source>
</evidence>
<feature type="binding site" evidence="10">
    <location>
        <position position="15"/>
    </location>
    <ligand>
        <name>Fe cation</name>
        <dbReference type="ChEBI" id="CHEBI:24875"/>
        <label>1</label>
    </ligand>
</feature>
<dbReference type="GO" id="GO:0019310">
    <property type="term" value="P:inositol catabolic process"/>
    <property type="evidence" value="ECO:0007669"/>
    <property type="project" value="UniProtKB-UniRule"/>
</dbReference>
<evidence type="ECO:0000256" key="2">
    <source>
        <dbReference type="ARBA" id="ARBA00005167"/>
    </source>
</evidence>
<dbReference type="GO" id="GO:0019853">
    <property type="term" value="P:L-ascorbic acid biosynthetic process"/>
    <property type="evidence" value="ECO:0007669"/>
    <property type="project" value="UniProtKB-KW"/>
</dbReference>
<dbReference type="PANTHER" id="PTHR12588:SF12">
    <property type="entry name" value="INOSITOL OXYGENASE 1"/>
    <property type="match status" value="1"/>
</dbReference>
<comment type="similarity">
    <text evidence="3 11">Belongs to the myo-inositol oxygenase family.</text>
</comment>
<proteinExistence type="inferred from homology"/>
<evidence type="ECO:0000256" key="6">
    <source>
        <dbReference type="ARBA" id="ARBA00022644"/>
    </source>
</evidence>
<dbReference type="EC" id="1.13.99.1" evidence="4 11"/>
<keyword evidence="8 11" id="KW-0560">Oxidoreductase</keyword>
<evidence type="ECO:0000313" key="12">
    <source>
        <dbReference type="EMBL" id="CAK7356791.1"/>
    </source>
</evidence>
<protein>
    <recommendedName>
        <fullName evidence="4 11">Inositol oxygenase</fullName>
        <ecNumber evidence="4 11">1.13.99.1</ecNumber>
    </recommendedName>
    <alternativeName>
        <fullName evidence="11">Myo-inositol oxygenase</fullName>
    </alternativeName>
</protein>
<evidence type="ECO:0000256" key="3">
    <source>
        <dbReference type="ARBA" id="ARBA00005286"/>
    </source>
</evidence>
<dbReference type="AlphaFoldDB" id="A0AAV1SVL8"/>
<evidence type="ECO:0000256" key="10">
    <source>
        <dbReference type="PIRSR" id="PIRSR607828-2"/>
    </source>
</evidence>
<evidence type="ECO:0000256" key="11">
    <source>
        <dbReference type="RuleBase" id="RU367039"/>
    </source>
</evidence>
<gene>
    <name evidence="12" type="ORF">DCAF_LOCUS27072</name>
</gene>
<evidence type="ECO:0000256" key="4">
    <source>
        <dbReference type="ARBA" id="ARBA00011919"/>
    </source>
</evidence>
<dbReference type="Proteomes" id="UP001314170">
    <property type="component" value="Unassembled WGS sequence"/>
</dbReference>
<keyword evidence="7 10" id="KW-0479">Metal-binding</keyword>
<dbReference type="GO" id="GO:0050113">
    <property type="term" value="F:inositol oxygenase activity"/>
    <property type="evidence" value="ECO:0007669"/>
    <property type="project" value="UniProtKB-UniRule"/>
</dbReference>
<evidence type="ECO:0000256" key="5">
    <source>
        <dbReference type="ARBA" id="ARBA00022490"/>
    </source>
</evidence>
<organism evidence="12 13">
    <name type="scientific">Dovyalis caffra</name>
    <dbReference type="NCBI Taxonomy" id="77055"/>
    <lineage>
        <taxon>Eukaryota</taxon>
        <taxon>Viridiplantae</taxon>
        <taxon>Streptophyta</taxon>
        <taxon>Embryophyta</taxon>
        <taxon>Tracheophyta</taxon>
        <taxon>Spermatophyta</taxon>
        <taxon>Magnoliopsida</taxon>
        <taxon>eudicotyledons</taxon>
        <taxon>Gunneridae</taxon>
        <taxon>Pentapetalae</taxon>
        <taxon>rosids</taxon>
        <taxon>fabids</taxon>
        <taxon>Malpighiales</taxon>
        <taxon>Salicaceae</taxon>
        <taxon>Flacourtieae</taxon>
        <taxon>Dovyalis</taxon>
    </lineage>
</organism>
<name>A0AAV1SVL8_9ROSI</name>
<evidence type="ECO:0000256" key="9">
    <source>
        <dbReference type="ARBA" id="ARBA00023004"/>
    </source>
</evidence>
<comment type="subcellular location">
    <subcellularLocation>
        <location evidence="1 11">Cytoplasm</location>
    </subcellularLocation>
</comment>
<comment type="cofactor">
    <cofactor evidence="10 11">
        <name>Fe cation</name>
        <dbReference type="ChEBI" id="CHEBI:24875"/>
    </cofactor>
    <text evidence="10 11">Binds 2 iron ions per subunit.</text>
</comment>
<dbReference type="InterPro" id="IPR007828">
    <property type="entry name" value="Inositol_oxygenase"/>
</dbReference>
<keyword evidence="9 10" id="KW-0408">Iron</keyword>
<accession>A0AAV1SVL8</accession>
<dbReference type="Pfam" id="PF05153">
    <property type="entry name" value="MIOX"/>
    <property type="match status" value="1"/>
</dbReference>
<dbReference type="SUPFAM" id="SSF109604">
    <property type="entry name" value="HD-domain/PDEase-like"/>
    <property type="match status" value="1"/>
</dbReference>
<dbReference type="EMBL" id="CAWUPB010001197">
    <property type="protein sequence ID" value="CAK7356791.1"/>
    <property type="molecule type" value="Genomic_DNA"/>
</dbReference>
<keyword evidence="5 11" id="KW-0963">Cytoplasm</keyword>
<dbReference type="GO" id="GO:0005737">
    <property type="term" value="C:cytoplasm"/>
    <property type="evidence" value="ECO:0007669"/>
    <property type="project" value="UniProtKB-SubCell"/>
</dbReference>